<reference evidence="1" key="1">
    <citation type="submission" date="2022-07" db="EMBL/GenBank/DDBJ databases">
        <title>Marinobacter iranensis a new bacterium isolate from a hipersaline lake in Iran.</title>
        <authorList>
            <person name="Mohammad A.M.A."/>
            <person name="Cristina S.-P."/>
            <person name="Antonio V."/>
        </authorList>
    </citation>
    <scope>NUCLEOTIDE SEQUENCE</scope>
    <source>
        <strain evidence="1">71-i</strain>
    </source>
</reference>
<sequence>VFVPSATFSPVAGAAVPIDSPDAATVVCGADAVFGQVTVIVNVSFEAPDTTAVYVPEPRFAMRLVNAFAPLAPYTPAVSSKKKPDTA</sequence>
<feature type="non-terminal residue" evidence="1">
    <location>
        <position position="87"/>
    </location>
</feature>
<dbReference type="Proteomes" id="UP001143391">
    <property type="component" value="Unassembled WGS sequence"/>
</dbReference>
<comment type="caution">
    <text evidence="1">The sequence shown here is derived from an EMBL/GenBank/DDBJ whole genome shotgun (WGS) entry which is preliminary data.</text>
</comment>
<gene>
    <name evidence="1" type="ORF">NLU14_22195</name>
</gene>
<evidence type="ECO:0000313" key="2">
    <source>
        <dbReference type="Proteomes" id="UP001143391"/>
    </source>
</evidence>
<dbReference type="RefSeq" id="WP_275710684.1">
    <property type="nucleotide sequence ID" value="NZ_JANCMW010000242.1"/>
</dbReference>
<feature type="non-terminal residue" evidence="1">
    <location>
        <position position="1"/>
    </location>
</feature>
<proteinExistence type="predicted"/>
<dbReference type="EMBL" id="JANCMW010000242">
    <property type="protein sequence ID" value="MDF0752940.1"/>
    <property type="molecule type" value="Genomic_DNA"/>
</dbReference>
<organism evidence="1 2">
    <name type="scientific">Marinobacter iranensis</name>
    <dbReference type="NCBI Taxonomy" id="2962607"/>
    <lineage>
        <taxon>Bacteria</taxon>
        <taxon>Pseudomonadati</taxon>
        <taxon>Pseudomonadota</taxon>
        <taxon>Gammaproteobacteria</taxon>
        <taxon>Pseudomonadales</taxon>
        <taxon>Marinobacteraceae</taxon>
        <taxon>Marinobacter</taxon>
    </lineage>
</organism>
<accession>A0ABT5YH26</accession>
<keyword evidence="2" id="KW-1185">Reference proteome</keyword>
<evidence type="ECO:0000313" key="1">
    <source>
        <dbReference type="EMBL" id="MDF0752940.1"/>
    </source>
</evidence>
<protein>
    <submittedName>
        <fullName evidence="1">Uncharacterized protein</fullName>
    </submittedName>
</protein>
<name>A0ABT5YH26_9GAMM</name>